<dbReference type="Proteomes" id="UP000651156">
    <property type="component" value="Unassembled WGS sequence"/>
</dbReference>
<sequence>MSTISVIDPFDVVRDAKMPFLTQALHPEVVQQQFDRLSLWQNTHPIKLQAIRVIRYKPGRRCLIEYDVVENQSVVTLIGKTRAKGLDLCTYRLLQLLWHNGFDAKSGDRISVPEPIGAIPQFQMWLQRKVAGTVATNLLLQPDGIALSQHIAQAAHKLHQANIVPRRSHTMADELQILHDRLLKVVQLYPHLSQRIERLLVACDRLGTATPELENSGIHRDFYPDQVLVAGDRIYLLDLDLYCLGDPSLDIGNFIAHVTEQSLRTLGNADALIDREEAAIAEFTRLSSTATHVAIQAYKTLTLARHIYISTLFPERQKFTETLLELCEQRSVASHYV</sequence>
<gene>
    <name evidence="2" type="ORF">IQ230_07880</name>
</gene>
<evidence type="ECO:0000313" key="2">
    <source>
        <dbReference type="EMBL" id="MBE9190279.1"/>
    </source>
</evidence>
<feature type="domain" description="Aminoglycoside phosphotransferase" evidence="1">
    <location>
        <begin position="97"/>
        <end position="262"/>
    </location>
</feature>
<protein>
    <submittedName>
        <fullName evidence="2">Phosphotransferase</fullName>
    </submittedName>
</protein>
<dbReference type="EMBL" id="JADEWN010000014">
    <property type="protein sequence ID" value="MBE9190279.1"/>
    <property type="molecule type" value="Genomic_DNA"/>
</dbReference>
<proteinExistence type="predicted"/>
<keyword evidence="3" id="KW-1185">Reference proteome</keyword>
<comment type="caution">
    <text evidence="2">The sequence shown here is derived from an EMBL/GenBank/DDBJ whole genome shotgun (WGS) entry which is preliminary data.</text>
</comment>
<evidence type="ECO:0000313" key="3">
    <source>
        <dbReference type="Proteomes" id="UP000651156"/>
    </source>
</evidence>
<dbReference type="Pfam" id="PF01636">
    <property type="entry name" value="APH"/>
    <property type="match status" value="1"/>
</dbReference>
<evidence type="ECO:0000259" key="1">
    <source>
        <dbReference type="Pfam" id="PF01636"/>
    </source>
</evidence>
<dbReference type="RefSeq" id="WP_193931471.1">
    <property type="nucleotide sequence ID" value="NZ_CAWPMZ010000032.1"/>
</dbReference>
<organism evidence="2 3">
    <name type="scientific">Gloeocapsopsis crepidinum LEGE 06123</name>
    <dbReference type="NCBI Taxonomy" id="588587"/>
    <lineage>
        <taxon>Bacteria</taxon>
        <taxon>Bacillati</taxon>
        <taxon>Cyanobacteriota</taxon>
        <taxon>Cyanophyceae</taxon>
        <taxon>Oscillatoriophycideae</taxon>
        <taxon>Chroococcales</taxon>
        <taxon>Chroococcaceae</taxon>
        <taxon>Gloeocapsopsis</taxon>
    </lineage>
</organism>
<name>A0ABR9UPS1_9CHRO</name>
<dbReference type="InterPro" id="IPR002575">
    <property type="entry name" value="Aminoglycoside_PTrfase"/>
</dbReference>
<accession>A0ABR9UPS1</accession>
<dbReference type="InterPro" id="IPR011009">
    <property type="entry name" value="Kinase-like_dom_sf"/>
</dbReference>
<dbReference type="SUPFAM" id="SSF56112">
    <property type="entry name" value="Protein kinase-like (PK-like)"/>
    <property type="match status" value="1"/>
</dbReference>
<reference evidence="2 3" key="1">
    <citation type="submission" date="2020-10" db="EMBL/GenBank/DDBJ databases">
        <authorList>
            <person name="Castelo-Branco R."/>
            <person name="Eusebio N."/>
            <person name="Adriana R."/>
            <person name="Vieira A."/>
            <person name="Brugerolle De Fraissinette N."/>
            <person name="Rezende De Castro R."/>
            <person name="Schneider M.P."/>
            <person name="Vasconcelos V."/>
            <person name="Leao P.N."/>
        </authorList>
    </citation>
    <scope>NUCLEOTIDE SEQUENCE [LARGE SCALE GENOMIC DNA]</scope>
    <source>
        <strain evidence="2 3">LEGE 06123</strain>
    </source>
</reference>
<dbReference type="Gene3D" id="3.90.1200.10">
    <property type="match status" value="1"/>
</dbReference>